<reference evidence="1" key="1">
    <citation type="submission" date="2020-02" db="EMBL/GenBank/DDBJ databases">
        <authorList>
            <person name="Meier V. D."/>
        </authorList>
    </citation>
    <scope>NUCLEOTIDE SEQUENCE</scope>
    <source>
        <strain evidence="1">AVDCRST_MAG92</strain>
    </source>
</reference>
<protein>
    <submittedName>
        <fullName evidence="1">Uncharacterized protein</fullName>
    </submittedName>
</protein>
<dbReference type="AlphaFoldDB" id="A0A6J4HAZ0"/>
<gene>
    <name evidence="1" type="ORF">AVDCRST_MAG92-439</name>
</gene>
<accession>A0A6J4HAZ0</accession>
<evidence type="ECO:0000313" key="1">
    <source>
        <dbReference type="EMBL" id="CAA9218329.1"/>
    </source>
</evidence>
<proteinExistence type="predicted"/>
<dbReference type="EMBL" id="CADCTM010000062">
    <property type="protein sequence ID" value="CAA9218329.1"/>
    <property type="molecule type" value="Genomic_DNA"/>
</dbReference>
<organism evidence="1">
    <name type="scientific">uncultured Coleofasciculus sp</name>
    <dbReference type="NCBI Taxonomy" id="1267456"/>
    <lineage>
        <taxon>Bacteria</taxon>
        <taxon>Bacillati</taxon>
        <taxon>Cyanobacteriota</taxon>
        <taxon>Cyanophyceae</taxon>
        <taxon>Coleofasciculales</taxon>
        <taxon>Coleofasciculaceae</taxon>
        <taxon>Coleofasciculus</taxon>
        <taxon>environmental samples</taxon>
    </lineage>
</organism>
<sequence length="42" mass="5145">MLARRRFFPNKNLFNTATILLTQRFTYSRFQFLDTDKLFGRV</sequence>
<name>A0A6J4HAZ0_9CYAN</name>